<keyword evidence="3" id="KW-0444">Lipid biosynthesis</keyword>
<evidence type="ECO:0000313" key="14">
    <source>
        <dbReference type="EMBL" id="SCY04598.1"/>
    </source>
</evidence>
<dbReference type="Pfam" id="PF00781">
    <property type="entry name" value="DAGK_cat"/>
    <property type="match status" value="1"/>
</dbReference>
<feature type="domain" description="DAGKc" evidence="13">
    <location>
        <begin position="1"/>
        <end position="132"/>
    </location>
</feature>
<evidence type="ECO:0000256" key="4">
    <source>
        <dbReference type="ARBA" id="ARBA00022679"/>
    </source>
</evidence>
<dbReference type="PANTHER" id="PTHR12358:SF106">
    <property type="entry name" value="LIPID KINASE YEGS"/>
    <property type="match status" value="1"/>
</dbReference>
<evidence type="ECO:0000256" key="2">
    <source>
        <dbReference type="ARBA" id="ARBA00005983"/>
    </source>
</evidence>
<dbReference type="Gene3D" id="2.60.200.40">
    <property type="match status" value="1"/>
</dbReference>
<dbReference type="InterPro" id="IPR016064">
    <property type="entry name" value="NAD/diacylglycerol_kinase_sf"/>
</dbReference>
<keyword evidence="9" id="KW-0460">Magnesium</keyword>
<reference evidence="14 15" key="1">
    <citation type="submission" date="2016-10" db="EMBL/GenBank/DDBJ databases">
        <authorList>
            <person name="de Groot N.N."/>
        </authorList>
    </citation>
    <scope>NUCLEOTIDE SEQUENCE [LARGE SCALE GENOMIC DNA]</scope>
    <source>
        <strain evidence="14 15">DSM 18978</strain>
    </source>
</reference>
<comment type="cofactor">
    <cofactor evidence="1">
        <name>Mg(2+)</name>
        <dbReference type="ChEBI" id="CHEBI:18420"/>
    </cofactor>
</comment>
<evidence type="ECO:0000256" key="9">
    <source>
        <dbReference type="ARBA" id="ARBA00022842"/>
    </source>
</evidence>
<evidence type="ECO:0000313" key="15">
    <source>
        <dbReference type="Proteomes" id="UP000198636"/>
    </source>
</evidence>
<dbReference type="InterPro" id="IPR005218">
    <property type="entry name" value="Diacylglycerol/lipid_kinase"/>
</dbReference>
<evidence type="ECO:0000256" key="3">
    <source>
        <dbReference type="ARBA" id="ARBA00022516"/>
    </source>
</evidence>
<evidence type="ECO:0000259" key="13">
    <source>
        <dbReference type="PROSITE" id="PS50146"/>
    </source>
</evidence>
<evidence type="ECO:0000256" key="6">
    <source>
        <dbReference type="ARBA" id="ARBA00022741"/>
    </source>
</evidence>
<keyword evidence="4" id="KW-0808">Transferase</keyword>
<dbReference type="STRING" id="1120976.SAMN03080606_00734"/>
<dbReference type="NCBIfam" id="TIGR00147">
    <property type="entry name" value="YegS/Rv2252/BmrU family lipid kinase"/>
    <property type="match status" value="1"/>
</dbReference>
<dbReference type="SMART" id="SM00046">
    <property type="entry name" value="DAGKc"/>
    <property type="match status" value="1"/>
</dbReference>
<sequence>MKRRVKIIYNPDSGRKLLQKDIPKLKTILSDEYHMMVDIEATEGKHHATEIAFRSSQEEYDIIIAAGGDGTVNEVVNGMISNTKSSLAIYPAGTINDFATHLKIPRQLRKFAEMVYNENTTKVDIGKAGDTYFLNVAAGGLLTDVAHKVSSDAKTVLGKFAYYLEGIKEFPKQLFRPIKISIQIGNIKEEKEILFFVLANSKQVGGFKKIASEAKINDGLLDLILVETSHILDAASLFFLIIKGNHINHPNITYTQVKEFTIYSDGDLTIDIDGELGGKLPMTFSIIKGAIPIIIPEKKILNNDSYESKDQKHFLLTRLDIR</sequence>
<dbReference type="GO" id="GO:0004143">
    <property type="term" value="F:ATP-dependent diacylglycerol kinase activity"/>
    <property type="evidence" value="ECO:0007669"/>
    <property type="project" value="TreeGrafter"/>
</dbReference>
<dbReference type="GO" id="GO:0005524">
    <property type="term" value="F:ATP binding"/>
    <property type="evidence" value="ECO:0007669"/>
    <property type="project" value="UniProtKB-KW"/>
</dbReference>
<keyword evidence="10" id="KW-0443">Lipid metabolism</keyword>
<dbReference type="InterPro" id="IPR050187">
    <property type="entry name" value="Lipid_Phosphate_FormReg"/>
</dbReference>
<dbReference type="SUPFAM" id="SSF111331">
    <property type="entry name" value="NAD kinase/diacylglycerol kinase-like"/>
    <property type="match status" value="1"/>
</dbReference>
<evidence type="ECO:0000256" key="12">
    <source>
        <dbReference type="ARBA" id="ARBA00023264"/>
    </source>
</evidence>
<evidence type="ECO:0000256" key="7">
    <source>
        <dbReference type="ARBA" id="ARBA00022777"/>
    </source>
</evidence>
<dbReference type="GO" id="GO:0046872">
    <property type="term" value="F:metal ion binding"/>
    <property type="evidence" value="ECO:0007669"/>
    <property type="project" value="UniProtKB-KW"/>
</dbReference>
<keyword evidence="7 14" id="KW-0418">Kinase</keyword>
<dbReference type="InterPro" id="IPR045540">
    <property type="entry name" value="YegS/DAGK_C"/>
</dbReference>
<keyword evidence="5" id="KW-0479">Metal-binding</keyword>
<keyword evidence="6" id="KW-0547">Nucleotide-binding</keyword>
<dbReference type="AlphaFoldDB" id="A0A1G5CQP9"/>
<evidence type="ECO:0000256" key="8">
    <source>
        <dbReference type="ARBA" id="ARBA00022840"/>
    </source>
</evidence>
<dbReference type="PANTHER" id="PTHR12358">
    <property type="entry name" value="SPHINGOSINE KINASE"/>
    <property type="match status" value="1"/>
</dbReference>
<dbReference type="RefSeq" id="WP_091540077.1">
    <property type="nucleotide sequence ID" value="NZ_FMUS01000003.1"/>
</dbReference>
<gene>
    <name evidence="14" type="ORF">SAMN03080606_00734</name>
</gene>
<dbReference type="GO" id="GO:0008654">
    <property type="term" value="P:phospholipid biosynthetic process"/>
    <property type="evidence" value="ECO:0007669"/>
    <property type="project" value="UniProtKB-KW"/>
</dbReference>
<dbReference type="PROSITE" id="PS50146">
    <property type="entry name" value="DAGK"/>
    <property type="match status" value="1"/>
</dbReference>
<keyword evidence="12" id="KW-1208">Phospholipid metabolism</keyword>
<evidence type="ECO:0000256" key="10">
    <source>
        <dbReference type="ARBA" id="ARBA00023098"/>
    </source>
</evidence>
<dbReference type="EMBL" id="FMUS01000003">
    <property type="protein sequence ID" value="SCY04598.1"/>
    <property type="molecule type" value="Genomic_DNA"/>
</dbReference>
<dbReference type="Pfam" id="PF19279">
    <property type="entry name" value="YegS_C"/>
    <property type="match status" value="1"/>
</dbReference>
<name>A0A1G5CQP9_9FIRM</name>
<dbReference type="InterPro" id="IPR017438">
    <property type="entry name" value="ATP-NAD_kinase_N"/>
</dbReference>
<comment type="similarity">
    <text evidence="2">Belongs to the diacylglycerol/lipid kinase family.</text>
</comment>
<dbReference type="Gene3D" id="3.40.50.10330">
    <property type="entry name" value="Probable inorganic polyphosphate/atp-NAD kinase, domain 1"/>
    <property type="match status" value="1"/>
</dbReference>
<protein>
    <submittedName>
        <fullName evidence="14">Diacylglycerol kinase</fullName>
    </submittedName>
</protein>
<keyword evidence="15" id="KW-1185">Reference proteome</keyword>
<dbReference type="GO" id="GO:0005886">
    <property type="term" value="C:plasma membrane"/>
    <property type="evidence" value="ECO:0007669"/>
    <property type="project" value="TreeGrafter"/>
</dbReference>
<dbReference type="Proteomes" id="UP000198636">
    <property type="component" value="Unassembled WGS sequence"/>
</dbReference>
<proteinExistence type="inferred from homology"/>
<keyword evidence="11" id="KW-0594">Phospholipid biosynthesis</keyword>
<evidence type="ECO:0000256" key="11">
    <source>
        <dbReference type="ARBA" id="ARBA00023209"/>
    </source>
</evidence>
<accession>A0A1G5CQP9</accession>
<evidence type="ECO:0000256" key="5">
    <source>
        <dbReference type="ARBA" id="ARBA00022723"/>
    </source>
</evidence>
<organism evidence="14 15">
    <name type="scientific">Alkaliphilus peptidifermentans DSM 18978</name>
    <dbReference type="NCBI Taxonomy" id="1120976"/>
    <lineage>
        <taxon>Bacteria</taxon>
        <taxon>Bacillati</taxon>
        <taxon>Bacillota</taxon>
        <taxon>Clostridia</taxon>
        <taxon>Peptostreptococcales</taxon>
        <taxon>Natronincolaceae</taxon>
        <taxon>Alkaliphilus</taxon>
    </lineage>
</organism>
<dbReference type="InterPro" id="IPR001206">
    <property type="entry name" value="Diacylglycerol_kinase_cat_dom"/>
</dbReference>
<keyword evidence="8" id="KW-0067">ATP-binding</keyword>
<evidence type="ECO:0000256" key="1">
    <source>
        <dbReference type="ARBA" id="ARBA00001946"/>
    </source>
</evidence>
<dbReference type="OrthoDB" id="142078at2"/>